<accession>A0A5C4UU36</accession>
<protein>
    <submittedName>
        <fullName evidence="3">ATP-binding protein</fullName>
    </submittedName>
</protein>
<evidence type="ECO:0000313" key="4">
    <source>
        <dbReference type="Proteomes" id="UP000311713"/>
    </source>
</evidence>
<dbReference type="SUPFAM" id="SSF55874">
    <property type="entry name" value="ATPase domain of HSP90 chaperone/DNA topoisomerase II/histidine kinase"/>
    <property type="match status" value="1"/>
</dbReference>
<comment type="caution">
    <text evidence="3">The sequence shown here is derived from an EMBL/GenBank/DDBJ whole genome shotgun (WGS) entry which is preliminary data.</text>
</comment>
<dbReference type="GO" id="GO:0004674">
    <property type="term" value="F:protein serine/threonine kinase activity"/>
    <property type="evidence" value="ECO:0007669"/>
    <property type="project" value="UniProtKB-KW"/>
</dbReference>
<keyword evidence="1" id="KW-0808">Transferase</keyword>
<dbReference type="PANTHER" id="PTHR35526:SF3">
    <property type="entry name" value="ANTI-SIGMA-F FACTOR RSBW"/>
    <property type="match status" value="1"/>
</dbReference>
<keyword evidence="1" id="KW-0418">Kinase</keyword>
<sequence length="139" mass="15132">MSAIAMTSHLDRPSVSHTLPRAEESAAAARRLARAALTTWGLSELTDDIALIVTELVANAVQHTACHAIRLRVTRLGPRRVQVAVVDKSRCLPTLRVPGDEDGSGRGLRLVEAVTTRWGTDPLPWGKRVWADLELRPSA</sequence>
<evidence type="ECO:0000259" key="2">
    <source>
        <dbReference type="Pfam" id="PF13581"/>
    </source>
</evidence>
<keyword evidence="1" id="KW-0723">Serine/threonine-protein kinase</keyword>
<keyword evidence="3" id="KW-0547">Nucleotide-binding</keyword>
<evidence type="ECO:0000256" key="1">
    <source>
        <dbReference type="ARBA" id="ARBA00022527"/>
    </source>
</evidence>
<dbReference type="InterPro" id="IPR036890">
    <property type="entry name" value="HATPase_C_sf"/>
</dbReference>
<proteinExistence type="predicted"/>
<name>A0A5C4UU36_9ACTN</name>
<dbReference type="AlphaFoldDB" id="A0A5C4UU36"/>
<dbReference type="PANTHER" id="PTHR35526">
    <property type="entry name" value="ANTI-SIGMA-F FACTOR RSBW-RELATED"/>
    <property type="match status" value="1"/>
</dbReference>
<dbReference type="RefSeq" id="WP_139648125.1">
    <property type="nucleotide sequence ID" value="NZ_BAAAZS010000022.1"/>
</dbReference>
<dbReference type="InterPro" id="IPR050267">
    <property type="entry name" value="Anti-sigma-factor_SerPK"/>
</dbReference>
<dbReference type="Pfam" id="PF13581">
    <property type="entry name" value="HATPase_c_2"/>
    <property type="match status" value="1"/>
</dbReference>
<evidence type="ECO:0000313" key="3">
    <source>
        <dbReference type="EMBL" id="TNM27082.1"/>
    </source>
</evidence>
<dbReference type="CDD" id="cd16936">
    <property type="entry name" value="HATPase_RsbW-like"/>
    <property type="match status" value="1"/>
</dbReference>
<dbReference type="Proteomes" id="UP000311713">
    <property type="component" value="Unassembled WGS sequence"/>
</dbReference>
<keyword evidence="3" id="KW-0067">ATP-binding</keyword>
<dbReference type="EMBL" id="VDGT01000019">
    <property type="protein sequence ID" value="TNM27082.1"/>
    <property type="molecule type" value="Genomic_DNA"/>
</dbReference>
<dbReference type="Gene3D" id="3.30.565.10">
    <property type="entry name" value="Histidine kinase-like ATPase, C-terminal domain"/>
    <property type="match status" value="1"/>
</dbReference>
<gene>
    <name evidence="3" type="ORF">FH715_22275</name>
</gene>
<feature type="domain" description="Histidine kinase/HSP90-like ATPase" evidence="2">
    <location>
        <begin position="21"/>
        <end position="115"/>
    </location>
</feature>
<organism evidence="3 4">
    <name type="scientific">Streptomyces sedi</name>
    <dbReference type="NCBI Taxonomy" id="555059"/>
    <lineage>
        <taxon>Bacteria</taxon>
        <taxon>Bacillati</taxon>
        <taxon>Actinomycetota</taxon>
        <taxon>Actinomycetes</taxon>
        <taxon>Kitasatosporales</taxon>
        <taxon>Streptomycetaceae</taxon>
        <taxon>Streptomyces</taxon>
    </lineage>
</organism>
<reference evidence="3 4" key="1">
    <citation type="submission" date="2019-06" db="EMBL/GenBank/DDBJ databases">
        <title>Draft genome of Streptomyces sedi sp. JCM16909.</title>
        <authorList>
            <person name="Klykleung N."/>
            <person name="Tanasupawat S."/>
            <person name="Kudo T."/>
            <person name="Yuki M."/>
            <person name="Ohkuma M."/>
        </authorList>
    </citation>
    <scope>NUCLEOTIDE SEQUENCE [LARGE SCALE GENOMIC DNA]</scope>
    <source>
        <strain evidence="3 4">JCM 16909</strain>
    </source>
</reference>
<dbReference type="OrthoDB" id="3476350at2"/>
<dbReference type="InterPro" id="IPR003594">
    <property type="entry name" value="HATPase_dom"/>
</dbReference>
<dbReference type="GO" id="GO:0005524">
    <property type="term" value="F:ATP binding"/>
    <property type="evidence" value="ECO:0007669"/>
    <property type="project" value="UniProtKB-KW"/>
</dbReference>
<keyword evidence="4" id="KW-1185">Reference proteome</keyword>